<proteinExistence type="predicted"/>
<keyword evidence="2 3" id="KW-0067">ATP-binding</keyword>
<gene>
    <name evidence="6" type="ORF">AC578_5878</name>
</gene>
<evidence type="ECO:0000256" key="3">
    <source>
        <dbReference type="PROSITE-ProRule" id="PRU10141"/>
    </source>
</evidence>
<dbReference type="InterPro" id="IPR011009">
    <property type="entry name" value="Kinase-like_dom_sf"/>
</dbReference>
<dbReference type="InterPro" id="IPR017441">
    <property type="entry name" value="Protein_kinase_ATP_BS"/>
</dbReference>
<dbReference type="SUPFAM" id="SSF56112">
    <property type="entry name" value="Protein kinase-like (PK-like)"/>
    <property type="match status" value="1"/>
</dbReference>
<evidence type="ECO:0000313" key="7">
    <source>
        <dbReference type="Proteomes" id="UP000070133"/>
    </source>
</evidence>
<feature type="binding site" evidence="3">
    <location>
        <position position="170"/>
    </location>
    <ligand>
        <name>ATP</name>
        <dbReference type="ChEBI" id="CHEBI:30616"/>
    </ligand>
</feature>
<evidence type="ECO:0000256" key="4">
    <source>
        <dbReference type="SAM" id="MobiDB-lite"/>
    </source>
</evidence>
<evidence type="ECO:0000256" key="1">
    <source>
        <dbReference type="ARBA" id="ARBA00022741"/>
    </source>
</evidence>
<dbReference type="GO" id="GO:0005737">
    <property type="term" value="C:cytoplasm"/>
    <property type="evidence" value="ECO:0007669"/>
    <property type="project" value="TreeGrafter"/>
</dbReference>
<organism evidence="6 7">
    <name type="scientific">Pseudocercospora eumusae</name>
    <dbReference type="NCBI Taxonomy" id="321146"/>
    <lineage>
        <taxon>Eukaryota</taxon>
        <taxon>Fungi</taxon>
        <taxon>Dikarya</taxon>
        <taxon>Ascomycota</taxon>
        <taxon>Pezizomycotina</taxon>
        <taxon>Dothideomycetes</taxon>
        <taxon>Dothideomycetidae</taxon>
        <taxon>Mycosphaerellales</taxon>
        <taxon>Mycosphaerellaceae</taxon>
        <taxon>Pseudocercospora</taxon>
    </lineage>
</organism>
<evidence type="ECO:0000256" key="2">
    <source>
        <dbReference type="ARBA" id="ARBA00022840"/>
    </source>
</evidence>
<dbReference type="GO" id="GO:0004674">
    <property type="term" value="F:protein serine/threonine kinase activity"/>
    <property type="evidence" value="ECO:0007669"/>
    <property type="project" value="TreeGrafter"/>
</dbReference>
<evidence type="ECO:0000259" key="5">
    <source>
        <dbReference type="PROSITE" id="PS50011"/>
    </source>
</evidence>
<reference evidence="6 7" key="1">
    <citation type="submission" date="2015-07" db="EMBL/GenBank/DDBJ databases">
        <title>Comparative genomics of the Sigatoka disease complex on banana suggests a link between parallel evolutionary changes in Pseudocercospora fijiensis and Pseudocercospora eumusae and increased virulence on the banana host.</title>
        <authorList>
            <person name="Chang T.-C."/>
            <person name="Salvucci A."/>
            <person name="Crous P.W."/>
            <person name="Stergiopoulos I."/>
        </authorList>
    </citation>
    <scope>NUCLEOTIDE SEQUENCE [LARGE SCALE GENOMIC DNA]</scope>
    <source>
        <strain evidence="6 7">CBS 114824</strain>
    </source>
</reference>
<name>A0A139HD50_9PEZI</name>
<protein>
    <recommendedName>
        <fullName evidence="5">Protein kinase domain-containing protein</fullName>
    </recommendedName>
</protein>
<feature type="region of interest" description="Disordered" evidence="4">
    <location>
        <begin position="449"/>
        <end position="521"/>
    </location>
</feature>
<keyword evidence="1 3" id="KW-0547">Nucleotide-binding</keyword>
<dbReference type="PROSITE" id="PS50011">
    <property type="entry name" value="PROTEIN_KINASE_DOM"/>
    <property type="match status" value="1"/>
</dbReference>
<feature type="domain" description="Protein kinase" evidence="5">
    <location>
        <begin position="141"/>
        <end position="414"/>
    </location>
</feature>
<comment type="caution">
    <text evidence="6">The sequence shown here is derived from an EMBL/GenBank/DDBJ whole genome shotgun (WGS) entry which is preliminary data.</text>
</comment>
<dbReference type="PANTHER" id="PTHR44167:SF26">
    <property type="entry name" value="PROTEIN KINASE, PUTATIVE (AFU_ORTHOLOGUE AFUA_5G07950)-RELATED"/>
    <property type="match status" value="1"/>
</dbReference>
<dbReference type="InterPro" id="IPR008271">
    <property type="entry name" value="Ser/Thr_kinase_AS"/>
</dbReference>
<dbReference type="InterPro" id="IPR000719">
    <property type="entry name" value="Prot_kinase_dom"/>
</dbReference>
<dbReference type="PROSITE" id="PS00108">
    <property type="entry name" value="PROTEIN_KINASE_ST"/>
    <property type="match status" value="1"/>
</dbReference>
<dbReference type="Gene3D" id="1.10.510.10">
    <property type="entry name" value="Transferase(Phosphotransferase) domain 1"/>
    <property type="match status" value="1"/>
</dbReference>
<dbReference type="SMART" id="SM00220">
    <property type="entry name" value="S_TKc"/>
    <property type="match status" value="1"/>
</dbReference>
<dbReference type="OrthoDB" id="74764at2759"/>
<accession>A0A139HD50</accession>
<dbReference type="GO" id="GO:0005634">
    <property type="term" value="C:nucleus"/>
    <property type="evidence" value="ECO:0007669"/>
    <property type="project" value="TreeGrafter"/>
</dbReference>
<dbReference type="GO" id="GO:0051598">
    <property type="term" value="P:meiotic recombination checkpoint signaling"/>
    <property type="evidence" value="ECO:0007669"/>
    <property type="project" value="TreeGrafter"/>
</dbReference>
<feature type="region of interest" description="Disordered" evidence="4">
    <location>
        <begin position="543"/>
        <end position="562"/>
    </location>
</feature>
<dbReference type="PANTHER" id="PTHR44167">
    <property type="entry name" value="OVARIAN-SPECIFIC SERINE/THREONINE-PROTEIN KINASE LOK-RELATED"/>
    <property type="match status" value="1"/>
</dbReference>
<dbReference type="Pfam" id="PF00069">
    <property type="entry name" value="Pkinase"/>
    <property type="match status" value="1"/>
</dbReference>
<keyword evidence="7" id="KW-1185">Reference proteome</keyword>
<dbReference type="PROSITE" id="PS00107">
    <property type="entry name" value="PROTEIN_KINASE_ATP"/>
    <property type="match status" value="1"/>
</dbReference>
<dbReference type="STRING" id="321146.A0A139HD50"/>
<dbReference type="EMBL" id="LFZN01000075">
    <property type="protein sequence ID" value="KXT00342.1"/>
    <property type="molecule type" value="Genomic_DNA"/>
</dbReference>
<dbReference type="AlphaFoldDB" id="A0A139HD50"/>
<evidence type="ECO:0000313" key="6">
    <source>
        <dbReference type="EMBL" id="KXT00342.1"/>
    </source>
</evidence>
<dbReference type="GO" id="GO:0005524">
    <property type="term" value="F:ATP binding"/>
    <property type="evidence" value="ECO:0007669"/>
    <property type="project" value="UniProtKB-UniRule"/>
</dbReference>
<dbReference type="Proteomes" id="UP000070133">
    <property type="component" value="Unassembled WGS sequence"/>
</dbReference>
<sequence>MHPEHELTITGTYKVFPHDEFEIGREGIFKILDIQDGCISKHHLRIHCVVYGDDDVLEVAPMVYMKVLSMNPVVLRRRMRDGLGQPITVTNRDGHVLLNRGDSVQLTHRINMVFKPQLVTDEPEFDETCRIESAAFANQYQLTDRILGKGGFAAVYFAIKKNTGQQFACKVIGQDQDLTCSRSVPSAARKSGSAVREVEVLKKLSHPNVISLDKVITTPFSIYVFQELATCGDLLSYMDKKGRLSETQVAVIVKQLLEAVNYLHNHNIVHRDIKPENILMTTWKDGGRLILNDFGHAKTIADFEQAANAAGVRRMYTMVGTVGYIAPGYSKAIDMWSVGCVGAALVTGHALFPDGSVSDEECLKHFAKLEQDEDWQELGHRGKAFIKGCLTINEEQRLTAKQALQMPWFTHPFYKSDFDAAYQHAIADWQPKRPDSNLVEHIDTTEAVERAQRESRRSQHFNSGQATFRLYPNVQHTTRKGRSDELHASPAHIPDTPPPPPQYRSSSEEQETLDSIAHPPDIGRFRDFSALATQETFDLGQAISLPPKLGTGTIPQRQKLLH</sequence>